<reference evidence="2" key="1">
    <citation type="submission" date="2016-10" db="EMBL/GenBank/DDBJ databases">
        <authorList>
            <person name="Varghese N."/>
            <person name="Submissions S."/>
        </authorList>
    </citation>
    <scope>NUCLEOTIDE SEQUENCE [LARGE SCALE GENOMIC DNA]</scope>
    <source>
        <strain evidence="2">DSM 26424</strain>
    </source>
</reference>
<evidence type="ECO:0008006" key="3">
    <source>
        <dbReference type="Google" id="ProtNLM"/>
    </source>
</evidence>
<protein>
    <recommendedName>
        <fullName evidence="3">Alpha-L-rhamnosidase</fullName>
    </recommendedName>
</protein>
<evidence type="ECO:0000313" key="2">
    <source>
        <dbReference type="Proteomes" id="UP000199093"/>
    </source>
</evidence>
<dbReference type="Gene3D" id="2.60.120.260">
    <property type="entry name" value="Galactose-binding domain-like"/>
    <property type="match status" value="1"/>
</dbReference>
<accession>A0A1G8LWS0</accession>
<evidence type="ECO:0000313" key="1">
    <source>
        <dbReference type="EMBL" id="SDI60161.1"/>
    </source>
</evidence>
<organism evidence="1 2">
    <name type="scientific">Salipiger marinus</name>
    <dbReference type="NCBI Taxonomy" id="555512"/>
    <lineage>
        <taxon>Bacteria</taxon>
        <taxon>Pseudomonadati</taxon>
        <taxon>Pseudomonadota</taxon>
        <taxon>Alphaproteobacteria</taxon>
        <taxon>Rhodobacterales</taxon>
        <taxon>Roseobacteraceae</taxon>
        <taxon>Salipiger</taxon>
    </lineage>
</organism>
<dbReference type="STRING" id="555512.SAMN04487993_100745"/>
<dbReference type="InterPro" id="IPR053161">
    <property type="entry name" value="Ulvan_degrading_GH"/>
</dbReference>
<gene>
    <name evidence="1" type="ORF">SAMN04487993_100745</name>
</gene>
<proteinExistence type="predicted"/>
<dbReference type="PANTHER" id="PTHR36848">
    <property type="entry name" value="DNA-BINDING PROTEIN (PUTATIVE SECRETED PROTEIN)-RELATED"/>
    <property type="match status" value="1"/>
</dbReference>
<dbReference type="AlphaFoldDB" id="A0A1G8LWS0"/>
<dbReference type="OrthoDB" id="9761519at2"/>
<dbReference type="SUPFAM" id="SSF49785">
    <property type="entry name" value="Galactose-binding domain-like"/>
    <property type="match status" value="1"/>
</dbReference>
<dbReference type="EMBL" id="FNEJ01000007">
    <property type="protein sequence ID" value="SDI60161.1"/>
    <property type="molecule type" value="Genomic_DNA"/>
</dbReference>
<dbReference type="InterPro" id="IPR008979">
    <property type="entry name" value="Galactose-bd-like_sf"/>
</dbReference>
<dbReference type="RefSeq" id="WP_089846212.1">
    <property type="nucleotide sequence ID" value="NZ_FNEJ01000007.1"/>
</dbReference>
<keyword evidence="2" id="KW-1185">Reference proteome</keyword>
<dbReference type="Proteomes" id="UP000199093">
    <property type="component" value="Unassembled WGS sequence"/>
</dbReference>
<name>A0A1G8LWS0_9RHOB</name>
<dbReference type="PANTHER" id="PTHR36848:SF2">
    <property type="entry name" value="SECRETED PROTEIN"/>
    <property type="match status" value="1"/>
</dbReference>
<sequence>MSRLSSTRLDAYWFWDHLPPEAELRRQLMQFRAQGFGRIFIQARLSMPRALYLSPAYLATYARAVAIMAELGLTAGIYDDYAWTSGQAGGRSVAGADALREEHLFWAESPGPEAQISGITATLAAALGPAVRHWIHDGGTPGFGAWAVVAAVIWPVSGPPVDVTEAVRLTGTGPAGASFRLTCPLPEGARWTVFARARATRSRLINYLMPEAGARFVKQGLEPYADALGPHLGRTVDCLFFDQPAPGLYDWAERQGNLRNSLPWSDGLARALRRSGPLAPQLAALLRDTGPDTGPIRATVYRTLTQMMTQAFLGPLRAFCDRTGLRLTGHEILPHVASFDLNGGFSAIDPRVALAADFFGIDRWRDETAVDANNLGAQLAPLLGDSVAQAAGRRGAWCELYLTSERSEARAAGQWDLTPEALRGQLIRLHLLGASRIILHALYAGPGDSRASVLDNLRFDFPPGYNLQPWWPVLGAIAEEMAQLAASVEAATPPARVLLLYPYETALREGPRHGHATAFGAWCRAILSLGHRPLICDEAGLAALDSPGAAVGVALPGPVSLAEPQTATRLRDTGLPVWTAPPADLAEILSAAAPVVPEVPGLRALVAGRDAAGDWRVVLVNESAAPLVAEILSRTGLACGAMDSAARRIAVPLDPQDLRCLTLTPAPARQDSARLSPMRRAPGPVLQRLEDGWTLHLGNEARPVRVDRGWQAQGAAEVSGIGRYERALDLAEAADLVLDLPGVACTARVWLNGRDLGQRFAAPFRFDLGRVAAGAHLLRIDVANTMANAFYAGTPFAGSGGPDASGLTQVPLLRRAD</sequence>